<comment type="similarity">
    <text evidence="3 8">Belongs to the aldose epimerase family.</text>
</comment>
<feature type="active site" description="Proton acceptor" evidence="9">
    <location>
        <position position="357"/>
    </location>
</feature>
<evidence type="ECO:0000256" key="11">
    <source>
        <dbReference type="PIRSR" id="PIRSR005096-3"/>
    </source>
</evidence>
<dbReference type="InterPro" id="IPR006311">
    <property type="entry name" value="TAT_signal"/>
</dbReference>
<accession>A0A6G4WV18</accession>
<dbReference type="SUPFAM" id="SSF74650">
    <property type="entry name" value="Galactose mutarotase-like"/>
    <property type="match status" value="1"/>
</dbReference>
<dbReference type="PROSITE" id="PS00545">
    <property type="entry name" value="ALDOSE_1_EPIMERASE"/>
    <property type="match status" value="1"/>
</dbReference>
<reference evidence="12 13" key="1">
    <citation type="submission" date="2020-02" db="EMBL/GenBank/DDBJ databases">
        <title>Whole-genome analyses of novel actinobacteria.</title>
        <authorList>
            <person name="Sahin N."/>
            <person name="Tatar D."/>
        </authorList>
    </citation>
    <scope>NUCLEOTIDE SEQUENCE [LARGE SCALE GENOMIC DNA]</scope>
    <source>
        <strain evidence="12 13">SB3404</strain>
    </source>
</reference>
<feature type="binding site" evidence="11">
    <location>
        <begin position="119"/>
        <end position="120"/>
    </location>
    <ligand>
        <name>beta-D-galactose</name>
        <dbReference type="ChEBI" id="CHEBI:27667"/>
    </ligand>
</feature>
<feature type="active site" description="Proton donor" evidence="9">
    <location>
        <position position="219"/>
    </location>
</feature>
<dbReference type="InterPro" id="IPR014718">
    <property type="entry name" value="GH-type_carb-bd"/>
</dbReference>
<feature type="binding site" evidence="11">
    <location>
        <begin position="219"/>
        <end position="221"/>
    </location>
    <ligand>
        <name>beta-D-galactose</name>
        <dbReference type="ChEBI" id="CHEBI:27667"/>
    </ligand>
</feature>
<dbReference type="Proteomes" id="UP000477722">
    <property type="component" value="Unassembled WGS sequence"/>
</dbReference>
<dbReference type="GO" id="GO:0030246">
    <property type="term" value="F:carbohydrate binding"/>
    <property type="evidence" value="ECO:0007669"/>
    <property type="project" value="InterPro"/>
</dbReference>
<dbReference type="EMBL" id="JAAKZZ010000061">
    <property type="protein sequence ID" value="NGO68470.1"/>
    <property type="molecule type" value="Genomic_DNA"/>
</dbReference>
<gene>
    <name evidence="12" type="ORF">G5C65_08905</name>
</gene>
<dbReference type="InterPro" id="IPR047215">
    <property type="entry name" value="Galactose_mutarotase-like"/>
</dbReference>
<sequence>MDTDTSRRTVLAAAGGLAAAGALSGTARAQSGGHGTGGAMRRPVKEHFGTLEDGTAVERWTLAHGGTRLGVLSFGGAVQTLEVPDRRGRRANISLSFDTLDAYVAHGDHFGALIGRYGNRIADGRFTLDGTTHQLPQNDGEHSLHGGPNGFDRRVWDIEPFEKRSGVGLTLRYTSADGEAGYPGELAVRVDYTLTPRGHFRIDYEATTTKPTVVNLTNHTYFNLAGEGSGDVYDHELRLAAGRYTPVDETLIPTGELARVAGSPFDFRRAKPLGKDLREAHQQILYGRGIDHNYVLDKGATRSPQPFVTVREPSSGRVMRIATTEPGVQLYSGNFLDGTGVGPSGRTYRQGDGFCLETQHFPDSPNQPDFPSTVLRPGETYRTTTVHAFSTR</sequence>
<dbReference type="NCBIfam" id="NF008277">
    <property type="entry name" value="PRK11055.1"/>
    <property type="match status" value="1"/>
</dbReference>
<dbReference type="FunFam" id="2.70.98.10:FF:000029">
    <property type="entry name" value="Aldose 1-epimerase"/>
    <property type="match status" value="1"/>
</dbReference>
<dbReference type="EC" id="5.1.3.3" evidence="4 8"/>
<evidence type="ECO:0000313" key="13">
    <source>
        <dbReference type="Proteomes" id="UP000477722"/>
    </source>
</evidence>
<evidence type="ECO:0000256" key="4">
    <source>
        <dbReference type="ARBA" id="ARBA00013185"/>
    </source>
</evidence>
<keyword evidence="7 8" id="KW-0119">Carbohydrate metabolism</keyword>
<evidence type="ECO:0000256" key="5">
    <source>
        <dbReference type="ARBA" id="ARBA00014165"/>
    </source>
</evidence>
<evidence type="ECO:0000256" key="8">
    <source>
        <dbReference type="PIRNR" id="PIRNR005096"/>
    </source>
</evidence>
<dbReference type="GO" id="GO:0033499">
    <property type="term" value="P:galactose catabolic process via UDP-galactose, Leloir pathway"/>
    <property type="evidence" value="ECO:0007669"/>
    <property type="project" value="TreeGrafter"/>
</dbReference>
<dbReference type="RefSeq" id="WP_165298176.1">
    <property type="nucleotide sequence ID" value="NZ_JAAKZZ010000061.1"/>
</dbReference>
<comment type="pathway">
    <text evidence="2 8">Carbohydrate metabolism; hexose metabolism.</text>
</comment>
<evidence type="ECO:0000313" key="12">
    <source>
        <dbReference type="EMBL" id="NGO68470.1"/>
    </source>
</evidence>
<feature type="binding site" evidence="10">
    <location>
        <position position="291"/>
    </location>
    <ligand>
        <name>beta-D-galactose</name>
        <dbReference type="ChEBI" id="CHEBI:27667"/>
    </ligand>
</feature>
<keyword evidence="6 8" id="KW-0413">Isomerase</keyword>
<dbReference type="AlphaFoldDB" id="A0A6G4WV18"/>
<dbReference type="PROSITE" id="PS51318">
    <property type="entry name" value="TAT"/>
    <property type="match status" value="1"/>
</dbReference>
<name>A0A6G4WV18_9ACTN</name>
<evidence type="ECO:0000256" key="10">
    <source>
        <dbReference type="PIRSR" id="PIRSR005096-2"/>
    </source>
</evidence>
<evidence type="ECO:0000256" key="3">
    <source>
        <dbReference type="ARBA" id="ARBA00006206"/>
    </source>
</evidence>
<evidence type="ECO:0000256" key="2">
    <source>
        <dbReference type="ARBA" id="ARBA00005028"/>
    </source>
</evidence>
<evidence type="ECO:0000256" key="9">
    <source>
        <dbReference type="PIRSR" id="PIRSR005096-1"/>
    </source>
</evidence>
<comment type="catalytic activity">
    <reaction evidence="1 8">
        <text>alpha-D-glucose = beta-D-glucose</text>
        <dbReference type="Rhea" id="RHEA:10264"/>
        <dbReference type="ChEBI" id="CHEBI:15903"/>
        <dbReference type="ChEBI" id="CHEBI:17925"/>
        <dbReference type="EC" id="5.1.3.3"/>
    </reaction>
</comment>
<dbReference type="GO" id="GO:0005737">
    <property type="term" value="C:cytoplasm"/>
    <property type="evidence" value="ECO:0007669"/>
    <property type="project" value="TreeGrafter"/>
</dbReference>
<dbReference type="InterPro" id="IPR008183">
    <property type="entry name" value="Aldose_1/G6P_1-epimerase"/>
</dbReference>
<dbReference type="InterPro" id="IPR018052">
    <property type="entry name" value="Ald1_epimerase_CS"/>
</dbReference>
<protein>
    <recommendedName>
        <fullName evidence="5 8">Aldose 1-epimerase</fullName>
        <ecNumber evidence="4 8">5.1.3.3</ecNumber>
    </recommendedName>
</protein>
<dbReference type="PANTHER" id="PTHR10091">
    <property type="entry name" value="ALDOSE-1-EPIMERASE"/>
    <property type="match status" value="1"/>
</dbReference>
<organism evidence="12 13">
    <name type="scientific">Streptomyces boncukensis</name>
    <dbReference type="NCBI Taxonomy" id="2711219"/>
    <lineage>
        <taxon>Bacteria</taxon>
        <taxon>Bacillati</taxon>
        <taxon>Actinomycetota</taxon>
        <taxon>Actinomycetes</taxon>
        <taxon>Kitasatosporales</taxon>
        <taxon>Streptomycetaceae</taxon>
        <taxon>Streptomyces</taxon>
    </lineage>
</organism>
<comment type="caution">
    <text evidence="12">The sequence shown here is derived from an EMBL/GenBank/DDBJ whole genome shotgun (WGS) entry which is preliminary data.</text>
</comment>
<dbReference type="CDD" id="cd09019">
    <property type="entry name" value="galactose_mutarotase_like"/>
    <property type="match status" value="1"/>
</dbReference>
<evidence type="ECO:0000256" key="1">
    <source>
        <dbReference type="ARBA" id="ARBA00001614"/>
    </source>
</evidence>
<dbReference type="UniPathway" id="UPA00242"/>
<proteinExistence type="inferred from homology"/>
<dbReference type="GO" id="GO:0004034">
    <property type="term" value="F:aldose 1-epimerase activity"/>
    <property type="evidence" value="ECO:0007669"/>
    <property type="project" value="UniProtKB-EC"/>
</dbReference>
<dbReference type="PANTHER" id="PTHR10091:SF0">
    <property type="entry name" value="GALACTOSE MUTAROTASE"/>
    <property type="match status" value="1"/>
</dbReference>
<keyword evidence="13" id="KW-1185">Reference proteome</keyword>
<dbReference type="InterPro" id="IPR011013">
    <property type="entry name" value="Gal_mutarotase_sf_dom"/>
</dbReference>
<evidence type="ECO:0000256" key="6">
    <source>
        <dbReference type="ARBA" id="ARBA00023235"/>
    </source>
</evidence>
<dbReference type="Pfam" id="PF01263">
    <property type="entry name" value="Aldose_epim"/>
    <property type="match status" value="1"/>
</dbReference>
<dbReference type="PIRSF" id="PIRSF005096">
    <property type="entry name" value="GALM"/>
    <property type="match status" value="1"/>
</dbReference>
<dbReference type="InterPro" id="IPR015443">
    <property type="entry name" value="Aldose_1-epimerase"/>
</dbReference>
<dbReference type="Gene3D" id="2.70.98.10">
    <property type="match status" value="1"/>
</dbReference>
<evidence type="ECO:0000256" key="7">
    <source>
        <dbReference type="ARBA" id="ARBA00023277"/>
    </source>
</evidence>
<dbReference type="GO" id="GO:0006006">
    <property type="term" value="P:glucose metabolic process"/>
    <property type="evidence" value="ECO:0007669"/>
    <property type="project" value="TreeGrafter"/>
</dbReference>